<dbReference type="GO" id="GO:0022857">
    <property type="term" value="F:transmembrane transporter activity"/>
    <property type="evidence" value="ECO:0007669"/>
    <property type="project" value="InterPro"/>
</dbReference>
<name>A0A0C2T4T5_AMAMK</name>
<keyword evidence="4 7" id="KW-1133">Transmembrane helix</keyword>
<sequence>MSSVNDSSAEDASESETLSSNCNELHEDNDNKPKPLPWSQLSIAYLIETAENLITTVTDPFINQFVQETGITQGDEQRTGYFTGILLSVAPIAEATSVILWGMASDRVGRRPILMFGPLGLALAILAFGMSTQYWLLVIFQFSVGVFSGNIALSKTVIGEITDSTNIADAYALLPVAWTVGQIIGPFIGGFLAQSTLRWPDTFGKFEYLRKHPYFLPCFAASLVAFLAFVVAAVALKETLPSAISQQTYNNIPEVPASPTLPCNDDVPSYDFTESGARDSSLEHGHMLMKNEELEPQTVRSLLKLPEIRIILINFGFLGFCGASAWALDGLMWSMSIKSGGLGWSPYTIGMTMTVRGVATAVLQAATVAKFIRHFGARKVHIVCFSGLVVSFLSFPIASFFAQHAGGSDWRVWIIVVVSLTTQSMRLGSYASLQIILTGTAPNQTSLGTTIGLGQAVSAIMRCLGPFFASSLHSISLQYRLAGGNAVYYIMAAIVASGIPFSLMLPKH</sequence>
<evidence type="ECO:0000256" key="2">
    <source>
        <dbReference type="ARBA" id="ARBA00022448"/>
    </source>
</evidence>
<feature type="domain" description="Major facilitator superfamily (MFS) profile" evidence="8">
    <location>
        <begin position="37"/>
        <end position="508"/>
    </location>
</feature>
<dbReference type="OrthoDB" id="419616at2759"/>
<dbReference type="PANTHER" id="PTHR23504:SF15">
    <property type="entry name" value="MAJOR FACILITATOR SUPERFAMILY (MFS) PROFILE DOMAIN-CONTAINING PROTEIN"/>
    <property type="match status" value="1"/>
</dbReference>
<evidence type="ECO:0000259" key="8">
    <source>
        <dbReference type="PROSITE" id="PS50850"/>
    </source>
</evidence>
<comment type="subcellular location">
    <subcellularLocation>
        <location evidence="1">Membrane</location>
        <topology evidence="1">Multi-pass membrane protein</topology>
    </subcellularLocation>
</comment>
<evidence type="ECO:0000256" key="3">
    <source>
        <dbReference type="ARBA" id="ARBA00022692"/>
    </source>
</evidence>
<feature type="compositionally biased region" description="Basic and acidic residues" evidence="6">
    <location>
        <begin position="24"/>
        <end position="33"/>
    </location>
</feature>
<dbReference type="PANTHER" id="PTHR23504">
    <property type="entry name" value="MAJOR FACILITATOR SUPERFAMILY DOMAIN-CONTAINING PROTEIN 10"/>
    <property type="match status" value="1"/>
</dbReference>
<reference evidence="9 10" key="1">
    <citation type="submission" date="2014-04" db="EMBL/GenBank/DDBJ databases">
        <title>Evolutionary Origins and Diversification of the Mycorrhizal Mutualists.</title>
        <authorList>
            <consortium name="DOE Joint Genome Institute"/>
            <consortium name="Mycorrhizal Genomics Consortium"/>
            <person name="Kohler A."/>
            <person name="Kuo A."/>
            <person name="Nagy L.G."/>
            <person name="Floudas D."/>
            <person name="Copeland A."/>
            <person name="Barry K.W."/>
            <person name="Cichocki N."/>
            <person name="Veneault-Fourrey C."/>
            <person name="LaButti K."/>
            <person name="Lindquist E.A."/>
            <person name="Lipzen A."/>
            <person name="Lundell T."/>
            <person name="Morin E."/>
            <person name="Murat C."/>
            <person name="Riley R."/>
            <person name="Ohm R."/>
            <person name="Sun H."/>
            <person name="Tunlid A."/>
            <person name="Henrissat B."/>
            <person name="Grigoriev I.V."/>
            <person name="Hibbett D.S."/>
            <person name="Martin F."/>
        </authorList>
    </citation>
    <scope>NUCLEOTIDE SEQUENCE [LARGE SCALE GENOMIC DNA]</scope>
    <source>
        <strain evidence="9 10">Koide BX008</strain>
    </source>
</reference>
<feature type="transmembrane region" description="Helical" evidence="7">
    <location>
        <begin position="81"/>
        <end position="101"/>
    </location>
</feature>
<dbReference type="SUPFAM" id="SSF103473">
    <property type="entry name" value="MFS general substrate transporter"/>
    <property type="match status" value="1"/>
</dbReference>
<dbReference type="EMBL" id="KN818283">
    <property type="protein sequence ID" value="KIL61534.1"/>
    <property type="molecule type" value="Genomic_DNA"/>
</dbReference>
<feature type="transmembrane region" description="Helical" evidence="7">
    <location>
        <begin position="486"/>
        <end position="505"/>
    </location>
</feature>
<dbReference type="GO" id="GO:0016020">
    <property type="term" value="C:membrane"/>
    <property type="evidence" value="ECO:0007669"/>
    <property type="project" value="UniProtKB-SubCell"/>
</dbReference>
<keyword evidence="3 7" id="KW-0812">Transmembrane</keyword>
<feature type="region of interest" description="Disordered" evidence="6">
    <location>
        <begin position="1"/>
        <end position="33"/>
    </location>
</feature>
<feature type="transmembrane region" description="Helical" evidence="7">
    <location>
        <begin position="348"/>
        <end position="368"/>
    </location>
</feature>
<dbReference type="InParanoid" id="A0A0C2T4T5"/>
<dbReference type="InterPro" id="IPR001958">
    <property type="entry name" value="Tet-R_TetA/multi-R_MdtG-like"/>
</dbReference>
<gene>
    <name evidence="9" type="ORF">M378DRAFT_82425</name>
</gene>
<feature type="transmembrane region" description="Helical" evidence="7">
    <location>
        <begin position="310"/>
        <end position="328"/>
    </location>
</feature>
<dbReference type="PROSITE" id="PS50850">
    <property type="entry name" value="MFS"/>
    <property type="match status" value="1"/>
</dbReference>
<evidence type="ECO:0000256" key="4">
    <source>
        <dbReference type="ARBA" id="ARBA00022989"/>
    </source>
</evidence>
<dbReference type="AlphaFoldDB" id="A0A0C2T4T5"/>
<dbReference type="Gene3D" id="1.20.1250.20">
    <property type="entry name" value="MFS general substrate transporter like domains"/>
    <property type="match status" value="1"/>
</dbReference>
<feature type="transmembrane region" description="Helical" evidence="7">
    <location>
        <begin position="380"/>
        <end position="402"/>
    </location>
</feature>
<keyword evidence="10" id="KW-1185">Reference proteome</keyword>
<keyword evidence="2" id="KW-0813">Transport</keyword>
<evidence type="ECO:0000256" key="1">
    <source>
        <dbReference type="ARBA" id="ARBA00004141"/>
    </source>
</evidence>
<dbReference type="Proteomes" id="UP000054549">
    <property type="component" value="Unassembled WGS sequence"/>
</dbReference>
<proteinExistence type="predicted"/>
<evidence type="ECO:0000313" key="10">
    <source>
        <dbReference type="Proteomes" id="UP000054549"/>
    </source>
</evidence>
<evidence type="ECO:0000313" key="9">
    <source>
        <dbReference type="EMBL" id="KIL61534.1"/>
    </source>
</evidence>
<dbReference type="InterPro" id="IPR011701">
    <property type="entry name" value="MFS"/>
</dbReference>
<accession>A0A0C2T4T5</accession>
<keyword evidence="5 7" id="KW-0472">Membrane</keyword>
<feature type="transmembrane region" description="Helical" evidence="7">
    <location>
        <begin position="214"/>
        <end position="236"/>
    </location>
</feature>
<protein>
    <recommendedName>
        <fullName evidence="8">Major facilitator superfamily (MFS) profile domain-containing protein</fullName>
    </recommendedName>
</protein>
<evidence type="ECO:0000256" key="6">
    <source>
        <dbReference type="SAM" id="MobiDB-lite"/>
    </source>
</evidence>
<dbReference type="PRINTS" id="PR01035">
    <property type="entry name" value="TCRTETA"/>
</dbReference>
<organism evidence="9 10">
    <name type="scientific">Amanita muscaria (strain Koide BX008)</name>
    <dbReference type="NCBI Taxonomy" id="946122"/>
    <lineage>
        <taxon>Eukaryota</taxon>
        <taxon>Fungi</taxon>
        <taxon>Dikarya</taxon>
        <taxon>Basidiomycota</taxon>
        <taxon>Agaricomycotina</taxon>
        <taxon>Agaricomycetes</taxon>
        <taxon>Agaricomycetidae</taxon>
        <taxon>Agaricales</taxon>
        <taxon>Pluteineae</taxon>
        <taxon>Amanitaceae</taxon>
        <taxon>Amanita</taxon>
    </lineage>
</organism>
<feature type="transmembrane region" description="Helical" evidence="7">
    <location>
        <begin position="136"/>
        <end position="158"/>
    </location>
</feature>
<evidence type="ECO:0000256" key="5">
    <source>
        <dbReference type="ARBA" id="ARBA00023136"/>
    </source>
</evidence>
<feature type="transmembrane region" description="Helical" evidence="7">
    <location>
        <begin position="113"/>
        <end position="130"/>
    </location>
</feature>
<dbReference type="HOGENOM" id="CLU_001265_54_6_1"/>
<feature type="transmembrane region" description="Helical" evidence="7">
    <location>
        <begin position="170"/>
        <end position="194"/>
    </location>
</feature>
<evidence type="ECO:0000256" key="7">
    <source>
        <dbReference type="SAM" id="Phobius"/>
    </source>
</evidence>
<dbReference type="InterPro" id="IPR036259">
    <property type="entry name" value="MFS_trans_sf"/>
</dbReference>
<dbReference type="InterPro" id="IPR020846">
    <property type="entry name" value="MFS_dom"/>
</dbReference>
<dbReference type="Pfam" id="PF07690">
    <property type="entry name" value="MFS_1"/>
    <property type="match status" value="1"/>
</dbReference>